<evidence type="ECO:0000256" key="1">
    <source>
        <dbReference type="SAM" id="MobiDB-lite"/>
    </source>
</evidence>
<dbReference type="InterPro" id="IPR011089">
    <property type="entry name" value="GmrSD_C"/>
</dbReference>
<evidence type="ECO:0000256" key="2">
    <source>
        <dbReference type="SAM" id="Phobius"/>
    </source>
</evidence>
<sequence length="275" mass="29261">MPDRPRIPHIPRQAARRRHRGQPRNPRRDSRADARYRNASFTATVRGRAAIALAAAVALGVIVGIALPRLSPAIGRLTGLYTAVGGAADALNALAVVDDPRPGSAYDRDAFGFRQTDDDGDGCDVREAVLARDLTDVTFTKPGGCQVKSGTLHDPYTGATIAFTRGAGTSAAVQIDHVVALENAWKSGASAWNTARRYQFGNDPLNLLAVDGPTNEEKGSASAAYWLPPDKAYRCAYVARQIGVKAKYALSVTGSEKRAMQGVLHACPGQDVPRS</sequence>
<keyword evidence="2" id="KW-1133">Transmembrane helix</keyword>
<feature type="region of interest" description="Disordered" evidence="1">
    <location>
        <begin position="1"/>
        <end position="33"/>
    </location>
</feature>
<gene>
    <name evidence="4" type="ORF">G1C96_1053</name>
</gene>
<evidence type="ECO:0000313" key="4">
    <source>
        <dbReference type="EMBL" id="NMN00474.1"/>
    </source>
</evidence>
<dbReference type="RefSeq" id="WP_169275626.1">
    <property type="nucleotide sequence ID" value="NZ_JAAIIH010000006.1"/>
</dbReference>
<name>A0A7Y0HZ75_9BIFI</name>
<keyword evidence="5" id="KW-1185">Reference proteome</keyword>
<protein>
    <submittedName>
        <fullName evidence="4">Deoxyribonuclease</fullName>
    </submittedName>
</protein>
<organism evidence="4 5">
    <name type="scientific">Bifidobacterium moraviense</name>
    <dbReference type="NCBI Taxonomy" id="2675323"/>
    <lineage>
        <taxon>Bacteria</taxon>
        <taxon>Bacillati</taxon>
        <taxon>Actinomycetota</taxon>
        <taxon>Actinomycetes</taxon>
        <taxon>Bifidobacteriales</taxon>
        <taxon>Bifidobacteriaceae</taxon>
        <taxon>Bifidobacterium</taxon>
    </lineage>
</organism>
<proteinExistence type="predicted"/>
<dbReference type="EMBL" id="JAAIIH010000006">
    <property type="protein sequence ID" value="NMN00474.1"/>
    <property type="molecule type" value="Genomic_DNA"/>
</dbReference>
<dbReference type="AlphaFoldDB" id="A0A7Y0HZ75"/>
<dbReference type="Pfam" id="PF07510">
    <property type="entry name" value="GmrSD_C"/>
    <property type="match status" value="1"/>
</dbReference>
<dbReference type="PANTHER" id="PTHR24094">
    <property type="entry name" value="SECRETED PROTEIN"/>
    <property type="match status" value="1"/>
</dbReference>
<reference evidence="4 5" key="1">
    <citation type="submission" date="2020-02" db="EMBL/GenBank/DDBJ databases">
        <title>Characterization of phylogenetic diversity of novel bifidobacterial species isolated in Czech ZOOs.</title>
        <authorList>
            <person name="Lugli G.A."/>
            <person name="Vera N.B."/>
            <person name="Ventura M."/>
        </authorList>
    </citation>
    <scope>NUCLEOTIDE SEQUENCE [LARGE SCALE GENOMIC DNA]</scope>
    <source>
        <strain evidence="4 5">DSM 109958</strain>
    </source>
</reference>
<feature type="domain" description="GmrSD restriction endonucleases C-terminal" evidence="3">
    <location>
        <begin position="126"/>
        <end position="261"/>
    </location>
</feature>
<evidence type="ECO:0000259" key="3">
    <source>
        <dbReference type="Pfam" id="PF07510"/>
    </source>
</evidence>
<keyword evidence="2" id="KW-0812">Transmembrane</keyword>
<keyword evidence="2" id="KW-0472">Membrane</keyword>
<evidence type="ECO:0000313" key="5">
    <source>
        <dbReference type="Proteomes" id="UP000588277"/>
    </source>
</evidence>
<accession>A0A7Y0HZ75</accession>
<dbReference type="Proteomes" id="UP000588277">
    <property type="component" value="Unassembled WGS sequence"/>
</dbReference>
<feature type="transmembrane region" description="Helical" evidence="2">
    <location>
        <begin position="49"/>
        <end position="67"/>
    </location>
</feature>
<comment type="caution">
    <text evidence="4">The sequence shown here is derived from an EMBL/GenBank/DDBJ whole genome shotgun (WGS) entry which is preliminary data.</text>
</comment>
<dbReference type="PANTHER" id="PTHR24094:SF15">
    <property type="entry name" value="AMP-DEPENDENT SYNTHETASE_LIGASE DOMAIN-CONTAINING PROTEIN-RELATED"/>
    <property type="match status" value="1"/>
</dbReference>